<evidence type="ECO:0000256" key="2">
    <source>
        <dbReference type="SAM" id="Phobius"/>
    </source>
</evidence>
<dbReference type="Pfam" id="PF07963">
    <property type="entry name" value="N_methyl"/>
    <property type="match status" value="1"/>
</dbReference>
<keyword evidence="2" id="KW-0812">Transmembrane</keyword>
<keyword evidence="2" id="KW-0472">Membrane</keyword>
<evidence type="ECO:0000256" key="1">
    <source>
        <dbReference type="SAM" id="MobiDB-lite"/>
    </source>
</evidence>
<protein>
    <submittedName>
        <fullName evidence="3">Type II secretion system protein</fullName>
    </submittedName>
</protein>
<dbReference type="InterPro" id="IPR045584">
    <property type="entry name" value="Pilin-like"/>
</dbReference>
<dbReference type="RefSeq" id="WP_192029424.1">
    <property type="nucleotide sequence ID" value="NZ_JACYTR010000015.1"/>
</dbReference>
<organism evidence="3 4">
    <name type="scientific">Pseudomarimonas arenosa</name>
    <dbReference type="NCBI Taxonomy" id="2774145"/>
    <lineage>
        <taxon>Bacteria</taxon>
        <taxon>Pseudomonadati</taxon>
        <taxon>Pseudomonadota</taxon>
        <taxon>Gammaproteobacteria</taxon>
        <taxon>Lysobacterales</taxon>
        <taxon>Lysobacteraceae</taxon>
        <taxon>Pseudomarimonas</taxon>
    </lineage>
</organism>
<reference evidence="3 4" key="1">
    <citation type="submission" date="2020-09" db="EMBL/GenBank/DDBJ databases">
        <title>Pseudoxanthomonas sp. CAU 1598 isolated from sand of Yaerae Beach.</title>
        <authorList>
            <person name="Kim W."/>
        </authorList>
    </citation>
    <scope>NUCLEOTIDE SEQUENCE [LARGE SCALE GENOMIC DNA]</scope>
    <source>
        <strain evidence="3 4">CAU 1598</strain>
    </source>
</reference>
<evidence type="ECO:0000313" key="4">
    <source>
        <dbReference type="Proteomes" id="UP000613768"/>
    </source>
</evidence>
<accession>A0AAW3ZIV8</accession>
<evidence type="ECO:0000313" key="3">
    <source>
        <dbReference type="EMBL" id="MBD8526005.1"/>
    </source>
</evidence>
<name>A0AAW3ZIV8_9GAMM</name>
<dbReference type="EMBL" id="JACYTR010000015">
    <property type="protein sequence ID" value="MBD8526005.1"/>
    <property type="molecule type" value="Genomic_DNA"/>
</dbReference>
<dbReference type="SUPFAM" id="SSF54523">
    <property type="entry name" value="Pili subunits"/>
    <property type="match status" value="1"/>
</dbReference>
<dbReference type="Proteomes" id="UP000613768">
    <property type="component" value="Unassembled WGS sequence"/>
</dbReference>
<gene>
    <name evidence="3" type="ORF">IFO71_09630</name>
</gene>
<dbReference type="InterPro" id="IPR012902">
    <property type="entry name" value="N_methyl_site"/>
</dbReference>
<keyword evidence="2" id="KW-1133">Transmembrane helix</keyword>
<comment type="caution">
    <text evidence="3">The sequence shown here is derived from an EMBL/GenBank/DDBJ whole genome shotgun (WGS) entry which is preliminary data.</text>
</comment>
<dbReference type="Gene3D" id="3.30.700.10">
    <property type="entry name" value="Glycoprotein, Type 4 Pilin"/>
    <property type="match status" value="1"/>
</dbReference>
<sequence>MSATRTSTAGFTLLEMAVTLAIVSILLGGLLLTLGAQQDLARDRETRILLTQARDALYGFAMQNGRLPCPADVGTASTGVERPATAAGCGGGGVHGVLPWATLGLPEGDDWARRFTYSVTPAFARQVPALPARSAFTLTDVGNISIRRRGGTEILIDNAPAIIVSHGPNGWGARSVGGGTITNSSDPDEQENSDADFVFRDDLRAEDYDDMVEWVVPAILMNRMVQAGRLP</sequence>
<dbReference type="NCBIfam" id="TIGR02532">
    <property type="entry name" value="IV_pilin_GFxxxE"/>
    <property type="match status" value="1"/>
</dbReference>
<feature type="region of interest" description="Disordered" evidence="1">
    <location>
        <begin position="174"/>
        <end position="193"/>
    </location>
</feature>
<keyword evidence="4" id="KW-1185">Reference proteome</keyword>
<proteinExistence type="predicted"/>
<feature type="transmembrane region" description="Helical" evidence="2">
    <location>
        <begin position="12"/>
        <end position="34"/>
    </location>
</feature>
<dbReference type="PROSITE" id="PS00409">
    <property type="entry name" value="PROKAR_NTER_METHYL"/>
    <property type="match status" value="1"/>
</dbReference>
<dbReference type="AlphaFoldDB" id="A0AAW3ZIV8"/>